<organism evidence="2 3">
    <name type="scientific">Argiope bruennichi</name>
    <name type="common">Wasp spider</name>
    <name type="synonym">Aranea bruennichi</name>
    <dbReference type="NCBI Taxonomy" id="94029"/>
    <lineage>
        <taxon>Eukaryota</taxon>
        <taxon>Metazoa</taxon>
        <taxon>Ecdysozoa</taxon>
        <taxon>Arthropoda</taxon>
        <taxon>Chelicerata</taxon>
        <taxon>Arachnida</taxon>
        <taxon>Araneae</taxon>
        <taxon>Araneomorphae</taxon>
        <taxon>Entelegynae</taxon>
        <taxon>Araneoidea</taxon>
        <taxon>Araneidae</taxon>
        <taxon>Argiope</taxon>
    </lineage>
</organism>
<feature type="region of interest" description="Disordered" evidence="1">
    <location>
        <begin position="1"/>
        <end position="30"/>
    </location>
</feature>
<evidence type="ECO:0000313" key="3">
    <source>
        <dbReference type="Proteomes" id="UP000807504"/>
    </source>
</evidence>
<evidence type="ECO:0000256" key="1">
    <source>
        <dbReference type="SAM" id="MobiDB-lite"/>
    </source>
</evidence>
<sequence length="137" mass="16173">MDVTHRLYRNDGTRGHSRDRCENAKQNGPKDQRILDQEFLHSMIQEKKQLVRRPNPNIFKIQKRTDGNIIKIFRIAPLYKINDLVVIKRTQLGGGLKLRPKFLGPYQSGQDKPHDRLRRSRIRISWKGLRLPLQLIT</sequence>
<keyword evidence="3" id="KW-1185">Reference proteome</keyword>
<reference evidence="2" key="1">
    <citation type="journal article" date="2020" name="bioRxiv">
        <title>Chromosome-level reference genome of the European wasp spider Argiope bruennichi: a resource for studies on range expansion and evolutionary adaptation.</title>
        <authorList>
            <person name="Sheffer M.M."/>
            <person name="Hoppe A."/>
            <person name="Krehenwinkel H."/>
            <person name="Uhl G."/>
            <person name="Kuss A.W."/>
            <person name="Jensen L."/>
            <person name="Jensen C."/>
            <person name="Gillespie R.G."/>
            <person name="Hoff K.J."/>
            <person name="Prost S."/>
        </authorList>
    </citation>
    <scope>NUCLEOTIDE SEQUENCE</scope>
</reference>
<dbReference type="AlphaFoldDB" id="A0A8T0EBJ7"/>
<reference evidence="2" key="2">
    <citation type="submission" date="2020-06" db="EMBL/GenBank/DDBJ databases">
        <authorList>
            <person name="Sheffer M."/>
        </authorList>
    </citation>
    <scope>NUCLEOTIDE SEQUENCE</scope>
</reference>
<dbReference type="EMBL" id="JABXBU010002228">
    <property type="protein sequence ID" value="KAF8770020.1"/>
    <property type="molecule type" value="Genomic_DNA"/>
</dbReference>
<gene>
    <name evidence="2" type="ORF">HNY73_017595</name>
</gene>
<comment type="caution">
    <text evidence="2">The sequence shown here is derived from an EMBL/GenBank/DDBJ whole genome shotgun (WGS) entry which is preliminary data.</text>
</comment>
<dbReference type="Proteomes" id="UP000807504">
    <property type="component" value="Unassembled WGS sequence"/>
</dbReference>
<name>A0A8T0EBJ7_ARGBR</name>
<protein>
    <submittedName>
        <fullName evidence="2">Uncharacterized protein</fullName>
    </submittedName>
</protein>
<proteinExistence type="predicted"/>
<evidence type="ECO:0000313" key="2">
    <source>
        <dbReference type="EMBL" id="KAF8770020.1"/>
    </source>
</evidence>
<accession>A0A8T0EBJ7</accession>